<gene>
    <name evidence="1" type="ORF">DD559_00295</name>
</gene>
<dbReference type="RefSeq" id="WP_116467436.1">
    <property type="nucleotide sequence ID" value="NZ_QENQ01000001.1"/>
</dbReference>
<organism evidence="1 2">
    <name type="scientific">Sphingomonas pokkalii</name>
    <dbReference type="NCBI Taxonomy" id="2175090"/>
    <lineage>
        <taxon>Bacteria</taxon>
        <taxon>Pseudomonadati</taxon>
        <taxon>Pseudomonadota</taxon>
        <taxon>Alphaproteobacteria</taxon>
        <taxon>Sphingomonadales</taxon>
        <taxon>Sphingomonadaceae</taxon>
        <taxon>Sphingomonas</taxon>
    </lineage>
</organism>
<dbReference type="Gene3D" id="6.10.10.120">
    <property type="entry name" value="Antitoxin ParD1-like"/>
    <property type="match status" value="1"/>
</dbReference>
<dbReference type="OrthoDB" id="9815501at2"/>
<accession>A0A2U0S9G9</accession>
<sequence length="81" mass="9141">MDDHSDYGAPLEQAINDVLATGRFASRDDLLREGARIVTEREMLRAAMHAKIEQGLADADAGRMVPIEQVMEEMRTRWSPQ</sequence>
<dbReference type="Proteomes" id="UP000245890">
    <property type="component" value="Unassembled WGS sequence"/>
</dbReference>
<dbReference type="AlphaFoldDB" id="A0A2U0S9G9"/>
<keyword evidence="2" id="KW-1185">Reference proteome</keyword>
<evidence type="ECO:0000313" key="1">
    <source>
        <dbReference type="EMBL" id="PVX27980.1"/>
    </source>
</evidence>
<evidence type="ECO:0000313" key="2">
    <source>
        <dbReference type="Proteomes" id="UP000245890"/>
    </source>
</evidence>
<dbReference type="InterPro" id="IPR038296">
    <property type="entry name" value="ParD_sf"/>
</dbReference>
<name>A0A2U0S9G9_9SPHN</name>
<protein>
    <submittedName>
        <fullName evidence="1">Type II toxin-antitoxin system ParD family antitoxin</fullName>
    </submittedName>
</protein>
<reference evidence="1 2" key="1">
    <citation type="submission" date="2018-05" db="EMBL/GenBank/DDBJ databases">
        <title>Description of Sphingomonas pokkalii sp nov, isolated from the rhizosphere of saline tolerant pokkali rice and its draft genome analysis.</title>
        <authorList>
            <person name="Menon R."/>
            <person name="Kumari S."/>
            <person name="Rameshkumar N."/>
        </authorList>
    </citation>
    <scope>NUCLEOTIDE SEQUENCE [LARGE SCALE GENOMIC DNA]</scope>
    <source>
        <strain evidence="1 2">L3B27</strain>
    </source>
</reference>
<comment type="caution">
    <text evidence="1">The sequence shown here is derived from an EMBL/GenBank/DDBJ whole genome shotgun (WGS) entry which is preliminary data.</text>
</comment>
<dbReference type="EMBL" id="QENQ01000001">
    <property type="protein sequence ID" value="PVX27980.1"/>
    <property type="molecule type" value="Genomic_DNA"/>
</dbReference>
<proteinExistence type="predicted"/>